<dbReference type="KEGG" id="hyl:LPB072_17565"/>
<evidence type="ECO:0000313" key="2">
    <source>
        <dbReference type="EMBL" id="AOW14375.1"/>
    </source>
</evidence>
<dbReference type="OrthoDB" id="8909822at2"/>
<evidence type="ECO:0000313" key="5">
    <source>
        <dbReference type="Proteomes" id="UP000185680"/>
    </source>
</evidence>
<keyword evidence="4" id="KW-1185">Reference proteome</keyword>
<sequence length="127" mass="13980">MKNAAMVLAATVFSMGSAFAQNTFPTEYPAEAKPVAGSEISNRLTGKVFTVKSATSGDWRMEFDKRGYAFVDTDSGYRDNGPWRIEGEKWCANMGKTGDNCAELYAAGETLYYKRAKNGEVVSMTMR</sequence>
<accession>A0A167IUG9</accession>
<evidence type="ECO:0000313" key="4">
    <source>
        <dbReference type="Proteomes" id="UP000185657"/>
    </source>
</evidence>
<dbReference type="RefSeq" id="WP_066085761.1">
    <property type="nucleotide sequence ID" value="NZ_CP017476.1"/>
</dbReference>
<evidence type="ECO:0000256" key="1">
    <source>
        <dbReference type="SAM" id="SignalP"/>
    </source>
</evidence>
<evidence type="ECO:0000313" key="3">
    <source>
        <dbReference type="EMBL" id="OAD43601.1"/>
    </source>
</evidence>
<keyword evidence="1" id="KW-0732">Signal</keyword>
<dbReference type="AlphaFoldDB" id="A0A167IUG9"/>
<feature type="chain" id="PRO_5044549658" description="DUF995 domain-containing protein" evidence="1">
    <location>
        <begin position="21"/>
        <end position="127"/>
    </location>
</feature>
<name>A0A167IUG9_9BURK</name>
<reference evidence="2 5" key="2">
    <citation type="submission" date="2016-10" db="EMBL/GenBank/DDBJ databases">
        <title>Hydorgenophaga sp. LPB0072 isolated from gastropod.</title>
        <authorList>
            <person name="Kim E."/>
            <person name="Yi H."/>
        </authorList>
    </citation>
    <scope>NUCLEOTIDE SEQUENCE [LARGE SCALE GENOMIC DNA]</scope>
    <source>
        <strain evidence="2 5">LPB0072</strain>
    </source>
</reference>
<dbReference type="Proteomes" id="UP000185680">
    <property type="component" value="Chromosome"/>
</dbReference>
<dbReference type="EMBL" id="CP017476">
    <property type="protein sequence ID" value="AOW14375.1"/>
    <property type="molecule type" value="Genomic_DNA"/>
</dbReference>
<proteinExistence type="predicted"/>
<organism evidence="2 5">
    <name type="scientific">Hydrogenophaga crassostreae</name>
    <dbReference type="NCBI Taxonomy" id="1763535"/>
    <lineage>
        <taxon>Bacteria</taxon>
        <taxon>Pseudomonadati</taxon>
        <taxon>Pseudomonadota</taxon>
        <taxon>Betaproteobacteria</taxon>
        <taxon>Burkholderiales</taxon>
        <taxon>Comamonadaceae</taxon>
        <taxon>Hydrogenophaga</taxon>
    </lineage>
</organism>
<reference evidence="3 4" key="1">
    <citation type="submission" date="2016-02" db="EMBL/GenBank/DDBJ databases">
        <title>Draft genome sequence of Hydrogenophaga sp. LPB0072.</title>
        <authorList>
            <person name="Shin S.-K."/>
            <person name="Yi H."/>
        </authorList>
    </citation>
    <scope>NUCLEOTIDE SEQUENCE [LARGE SCALE GENOMIC DNA]</scope>
    <source>
        <strain evidence="3 4">LPB0072</strain>
    </source>
</reference>
<protein>
    <recommendedName>
        <fullName evidence="6">DUF995 domain-containing protein</fullName>
    </recommendedName>
</protein>
<gene>
    <name evidence="2" type="ORF">LPB072_17565</name>
    <name evidence="3" type="ORF">LPB72_03470</name>
</gene>
<evidence type="ECO:0008006" key="6">
    <source>
        <dbReference type="Google" id="ProtNLM"/>
    </source>
</evidence>
<feature type="signal peptide" evidence="1">
    <location>
        <begin position="1"/>
        <end position="20"/>
    </location>
</feature>
<dbReference type="Proteomes" id="UP000185657">
    <property type="component" value="Unassembled WGS sequence"/>
</dbReference>
<dbReference type="EMBL" id="LVWD01000003">
    <property type="protein sequence ID" value="OAD43601.1"/>
    <property type="molecule type" value="Genomic_DNA"/>
</dbReference>